<sequence>MIGKRLKHLLKENGFDYERDKLVDELGLNRSTLQKYINDVRRPTLESIRDIAKHFNTSVDYLVGHSEYVLDTWDHKFLEEFFQYSSDKIKNHFEKRYTIDISDETIPSKLLFGILEAIFQDEFDKSLEDLSIKEREDRKKIYEVIITIFHRVVTLAKSEEKKDELEALLKRLTESTNGEYSFRNTITLEEIEGKTHKTRKEKIKLLKSYIGINVANGQKALRMLEELSEDD</sequence>
<organism evidence="2 3">
    <name type="scientific">Filobacillus milosensis</name>
    <dbReference type="NCBI Taxonomy" id="94137"/>
    <lineage>
        <taxon>Bacteria</taxon>
        <taxon>Bacillati</taxon>
        <taxon>Bacillota</taxon>
        <taxon>Bacilli</taxon>
        <taxon>Bacillales</taxon>
        <taxon>Bacillaceae</taxon>
        <taxon>Filobacillus</taxon>
    </lineage>
</organism>
<reference evidence="2 3" key="1">
    <citation type="submission" date="2019-03" db="EMBL/GenBank/DDBJ databases">
        <authorList>
            <person name="He R.-H."/>
        </authorList>
    </citation>
    <scope>NUCLEOTIDE SEQUENCE [LARGE SCALE GENOMIC DNA]</scope>
    <source>
        <strain evidence="3">SH 714</strain>
    </source>
</reference>
<dbReference type="InterPro" id="IPR010982">
    <property type="entry name" value="Lambda_DNA-bd_dom_sf"/>
</dbReference>
<dbReference type="PROSITE" id="PS50943">
    <property type="entry name" value="HTH_CROC1"/>
    <property type="match status" value="1"/>
</dbReference>
<evidence type="ECO:0000313" key="2">
    <source>
        <dbReference type="EMBL" id="TFB21441.1"/>
    </source>
</evidence>
<feature type="domain" description="HTH cro/C1-type" evidence="1">
    <location>
        <begin position="6"/>
        <end position="62"/>
    </location>
</feature>
<name>A0A4Y8IML7_9BACI</name>
<protein>
    <submittedName>
        <fullName evidence="2">XRE family transcriptional regulator</fullName>
    </submittedName>
</protein>
<dbReference type="SMART" id="SM00530">
    <property type="entry name" value="HTH_XRE"/>
    <property type="match status" value="1"/>
</dbReference>
<proteinExistence type="predicted"/>
<evidence type="ECO:0000259" key="1">
    <source>
        <dbReference type="PROSITE" id="PS50943"/>
    </source>
</evidence>
<gene>
    <name evidence="2" type="ORF">E3U55_09015</name>
</gene>
<dbReference type="Pfam" id="PF01381">
    <property type="entry name" value="HTH_3"/>
    <property type="match status" value="1"/>
</dbReference>
<dbReference type="GO" id="GO:0003677">
    <property type="term" value="F:DNA binding"/>
    <property type="evidence" value="ECO:0007669"/>
    <property type="project" value="InterPro"/>
</dbReference>
<dbReference type="Proteomes" id="UP000297975">
    <property type="component" value="Unassembled WGS sequence"/>
</dbReference>
<dbReference type="EMBL" id="SOPW01000008">
    <property type="protein sequence ID" value="TFB21441.1"/>
    <property type="molecule type" value="Genomic_DNA"/>
</dbReference>
<dbReference type="AlphaFoldDB" id="A0A4Y8IML7"/>
<dbReference type="InterPro" id="IPR001387">
    <property type="entry name" value="Cro/C1-type_HTH"/>
</dbReference>
<comment type="caution">
    <text evidence="2">The sequence shown here is derived from an EMBL/GenBank/DDBJ whole genome shotgun (WGS) entry which is preliminary data.</text>
</comment>
<dbReference type="OrthoDB" id="8115576at2"/>
<dbReference type="SUPFAM" id="SSF47413">
    <property type="entry name" value="lambda repressor-like DNA-binding domains"/>
    <property type="match status" value="1"/>
</dbReference>
<dbReference type="Gene3D" id="1.10.260.40">
    <property type="entry name" value="lambda repressor-like DNA-binding domains"/>
    <property type="match status" value="1"/>
</dbReference>
<evidence type="ECO:0000313" key="3">
    <source>
        <dbReference type="Proteomes" id="UP000297975"/>
    </source>
</evidence>
<dbReference type="CDD" id="cd00093">
    <property type="entry name" value="HTH_XRE"/>
    <property type="match status" value="1"/>
</dbReference>
<accession>A0A4Y8IML7</accession>
<keyword evidence="3" id="KW-1185">Reference proteome</keyword>